<feature type="region of interest" description="Disordered" evidence="1">
    <location>
        <begin position="1"/>
        <end position="35"/>
    </location>
</feature>
<evidence type="ECO:0000256" key="1">
    <source>
        <dbReference type="SAM" id="MobiDB-lite"/>
    </source>
</evidence>
<dbReference type="EMBL" id="PGOL01002818">
    <property type="protein sequence ID" value="PKI44933.1"/>
    <property type="molecule type" value="Genomic_DNA"/>
</dbReference>
<evidence type="ECO:0000313" key="3">
    <source>
        <dbReference type="Proteomes" id="UP000233551"/>
    </source>
</evidence>
<feature type="compositionally biased region" description="Basic and acidic residues" evidence="1">
    <location>
        <begin position="1"/>
        <end position="18"/>
    </location>
</feature>
<organism evidence="2 3">
    <name type="scientific">Punica granatum</name>
    <name type="common">Pomegranate</name>
    <dbReference type="NCBI Taxonomy" id="22663"/>
    <lineage>
        <taxon>Eukaryota</taxon>
        <taxon>Viridiplantae</taxon>
        <taxon>Streptophyta</taxon>
        <taxon>Embryophyta</taxon>
        <taxon>Tracheophyta</taxon>
        <taxon>Spermatophyta</taxon>
        <taxon>Magnoliopsida</taxon>
        <taxon>eudicotyledons</taxon>
        <taxon>Gunneridae</taxon>
        <taxon>Pentapetalae</taxon>
        <taxon>rosids</taxon>
        <taxon>malvids</taxon>
        <taxon>Myrtales</taxon>
        <taxon>Lythraceae</taxon>
        <taxon>Punica</taxon>
    </lineage>
</organism>
<dbReference type="Proteomes" id="UP000233551">
    <property type="component" value="Unassembled WGS sequence"/>
</dbReference>
<sequence length="182" mass="19936">MAVVPDEWRSLLRRRAETENNGTSQNSKEQRGNGVRVSLAAANTKRVSWNRSLSTRGRTSIDAVAFVDRQPERKKGRRKAKPPIPKAKNVRPSSFEKERAYFQRPHRSLYKVIGRGAPAGGLSNPIWALTLPSLCFIDKIEGGRVGAQIGGAPPSGQCPSPGDLTEVFACSLKRASNRSPCQ</sequence>
<reference evidence="2 3" key="1">
    <citation type="submission" date="2017-11" db="EMBL/GenBank/DDBJ databases">
        <title>De-novo sequencing of pomegranate (Punica granatum L.) genome.</title>
        <authorList>
            <person name="Akparov Z."/>
            <person name="Amiraslanov A."/>
            <person name="Hajiyeva S."/>
            <person name="Abbasov M."/>
            <person name="Kaur K."/>
            <person name="Hamwieh A."/>
            <person name="Solovyev V."/>
            <person name="Salamov A."/>
            <person name="Braich B."/>
            <person name="Kosarev P."/>
            <person name="Mahmoud A."/>
            <person name="Hajiyev E."/>
            <person name="Babayeva S."/>
            <person name="Izzatullayeva V."/>
            <person name="Mammadov A."/>
            <person name="Mammadov A."/>
            <person name="Sharifova S."/>
            <person name="Ojaghi J."/>
            <person name="Eynullazada K."/>
            <person name="Bayramov B."/>
            <person name="Abdulazimova A."/>
            <person name="Shahmuradov I."/>
        </authorList>
    </citation>
    <scope>NUCLEOTIDE SEQUENCE [LARGE SCALE GENOMIC DNA]</scope>
    <source>
        <strain evidence="3">cv. AG2017</strain>
        <tissue evidence="2">Leaf</tissue>
    </source>
</reference>
<evidence type="ECO:0000313" key="2">
    <source>
        <dbReference type="EMBL" id="PKI44933.1"/>
    </source>
</evidence>
<accession>A0A2I0IMI8</accession>
<feature type="region of interest" description="Disordered" evidence="1">
    <location>
        <begin position="68"/>
        <end position="94"/>
    </location>
</feature>
<protein>
    <submittedName>
        <fullName evidence="2">Uncharacterized protein</fullName>
    </submittedName>
</protein>
<gene>
    <name evidence="2" type="ORF">CRG98_034673</name>
</gene>
<keyword evidence="3" id="KW-1185">Reference proteome</keyword>
<comment type="caution">
    <text evidence="2">The sequence shown here is derived from an EMBL/GenBank/DDBJ whole genome shotgun (WGS) entry which is preliminary data.</text>
</comment>
<dbReference type="STRING" id="22663.A0A2I0IMI8"/>
<feature type="compositionally biased region" description="Basic residues" evidence="1">
    <location>
        <begin position="72"/>
        <end position="81"/>
    </location>
</feature>
<name>A0A2I0IMI8_PUNGR</name>
<dbReference type="AlphaFoldDB" id="A0A2I0IMI8"/>
<proteinExistence type="predicted"/>